<gene>
    <name evidence="2" type="ORF">MED92_12886</name>
</gene>
<proteinExistence type="predicted"/>
<dbReference type="PANTHER" id="PTHR42941">
    <property type="entry name" value="SLL1037 PROTEIN"/>
    <property type="match status" value="1"/>
</dbReference>
<evidence type="ECO:0000313" key="3">
    <source>
        <dbReference type="Proteomes" id="UP000002171"/>
    </source>
</evidence>
<protein>
    <submittedName>
        <fullName evidence="2">Immunogenic protein</fullName>
    </submittedName>
</protein>
<dbReference type="CDD" id="cd13568">
    <property type="entry name" value="PBP2_TAXI_TRAP_like_3"/>
    <property type="match status" value="1"/>
</dbReference>
<sequence>MSLKNKLATTLLSSAVGLAASFSVTANAAEQTYVTIGTGGQTGVYYVVGQSICRLVNRQTADHGIKCTAPSTGGSVANINAVRQGQQDMGMAQSDWQFHALHGSKHQTFKEQGKFEDLRALFSVHNEPFTLVARADSGIEHFDDLEGKRVNLTNPGSGTRGTMEVIMEEKGWTNETFKLAAELKSAEQAQALCDNKIDAMIYAVGHPSGAIKEATTSCDAKVIPVTGDVINKLIKENDFYANATIPGGMYKGSDQDVATFGNAATMVTSAKVDADTVYQVVKAVFDNFDRFKRLHPAFNNLDPKAMISGGLSAPLHEGAVRYYKEKGWM</sequence>
<accession>A0A7U8C7J9</accession>
<name>A0A7U8C7J9_NEPCE</name>
<comment type="caution">
    <text evidence="2">The sequence shown here is derived from an EMBL/GenBank/DDBJ whole genome shotgun (WGS) entry which is preliminary data.</text>
</comment>
<evidence type="ECO:0000256" key="1">
    <source>
        <dbReference type="SAM" id="SignalP"/>
    </source>
</evidence>
<keyword evidence="3" id="KW-1185">Reference proteome</keyword>
<dbReference type="OrthoDB" id="9776669at2"/>
<dbReference type="Pfam" id="PF16868">
    <property type="entry name" value="NMT1_3"/>
    <property type="match status" value="1"/>
</dbReference>
<dbReference type="AlphaFoldDB" id="A0A7U8C7J9"/>
<dbReference type="EMBL" id="AAOW01000007">
    <property type="protein sequence ID" value="EAR61550.1"/>
    <property type="molecule type" value="Genomic_DNA"/>
</dbReference>
<dbReference type="Proteomes" id="UP000002171">
    <property type="component" value="Unassembled WGS sequence"/>
</dbReference>
<reference evidence="2 3" key="1">
    <citation type="submission" date="2006-02" db="EMBL/GenBank/DDBJ databases">
        <authorList>
            <person name="Pinhassi J."/>
            <person name="Pedros-Alio C."/>
            <person name="Ferriera S."/>
            <person name="Johnson J."/>
            <person name="Kravitz S."/>
            <person name="Halpern A."/>
            <person name="Remington K."/>
            <person name="Beeson K."/>
            <person name="Tran B."/>
            <person name="Rogers Y.-H."/>
            <person name="Friedman R."/>
            <person name="Venter J.C."/>
        </authorList>
    </citation>
    <scope>NUCLEOTIDE SEQUENCE [LARGE SCALE GENOMIC DNA]</scope>
    <source>
        <strain evidence="2 3">MED92</strain>
    </source>
</reference>
<feature type="chain" id="PRO_5030785229" evidence="1">
    <location>
        <begin position="29"/>
        <end position="329"/>
    </location>
</feature>
<feature type="signal peptide" evidence="1">
    <location>
        <begin position="1"/>
        <end position="28"/>
    </location>
</feature>
<keyword evidence="1" id="KW-0732">Signal</keyword>
<dbReference type="NCBIfam" id="TIGR02122">
    <property type="entry name" value="TRAP_TAXI"/>
    <property type="match status" value="1"/>
</dbReference>
<dbReference type="SUPFAM" id="SSF53850">
    <property type="entry name" value="Periplasmic binding protein-like II"/>
    <property type="match status" value="1"/>
</dbReference>
<dbReference type="PANTHER" id="PTHR42941:SF1">
    <property type="entry name" value="SLL1037 PROTEIN"/>
    <property type="match status" value="1"/>
</dbReference>
<organism evidence="2 3">
    <name type="scientific">Neptuniibacter caesariensis</name>
    <dbReference type="NCBI Taxonomy" id="207954"/>
    <lineage>
        <taxon>Bacteria</taxon>
        <taxon>Pseudomonadati</taxon>
        <taxon>Pseudomonadota</taxon>
        <taxon>Gammaproteobacteria</taxon>
        <taxon>Oceanospirillales</taxon>
        <taxon>Oceanospirillaceae</taxon>
        <taxon>Neptuniibacter</taxon>
    </lineage>
</organism>
<dbReference type="Gene3D" id="3.40.190.10">
    <property type="entry name" value="Periplasmic binding protein-like II"/>
    <property type="match status" value="2"/>
</dbReference>
<dbReference type="InterPro" id="IPR011852">
    <property type="entry name" value="TRAP_TAXI"/>
</dbReference>
<evidence type="ECO:0000313" key="2">
    <source>
        <dbReference type="EMBL" id="EAR61550.1"/>
    </source>
</evidence>
<dbReference type="RefSeq" id="WP_007020303.1">
    <property type="nucleotide sequence ID" value="NZ_CH724125.1"/>
</dbReference>